<dbReference type="STRING" id="573508.A0A1E3B373"/>
<dbReference type="PANTHER" id="PTHR46228">
    <property type="entry name" value="KELCH DOMAIN-CONTAINING PROTEIN"/>
    <property type="match status" value="1"/>
</dbReference>
<name>A0A1E3B373_ASPCR</name>
<dbReference type="Proteomes" id="UP000094569">
    <property type="component" value="Unassembled WGS sequence"/>
</dbReference>
<evidence type="ECO:0000313" key="6">
    <source>
        <dbReference type="EMBL" id="ODM15402.1"/>
    </source>
</evidence>
<keyword evidence="7" id="KW-1185">Reference proteome</keyword>
<dbReference type="InterPro" id="IPR011043">
    <property type="entry name" value="Gal_Oxase/kelch_b-propeller"/>
</dbReference>
<keyword evidence="4" id="KW-1133">Transmembrane helix</keyword>
<evidence type="ECO:0000256" key="1">
    <source>
        <dbReference type="ARBA" id="ARBA00022441"/>
    </source>
</evidence>
<keyword evidence="4" id="KW-0472">Membrane</keyword>
<dbReference type="InterPro" id="IPR015915">
    <property type="entry name" value="Kelch-typ_b-propeller"/>
</dbReference>
<dbReference type="VEuPathDB" id="FungiDB:SI65_09005"/>
<gene>
    <name evidence="6" type="ORF">SI65_09005</name>
</gene>
<dbReference type="EMBL" id="JXNT01000016">
    <property type="protein sequence ID" value="ODM15402.1"/>
    <property type="molecule type" value="Genomic_DNA"/>
</dbReference>
<dbReference type="Gene3D" id="2.120.10.80">
    <property type="entry name" value="Kelch-type beta propeller"/>
    <property type="match status" value="2"/>
</dbReference>
<dbReference type="SUPFAM" id="SSF50965">
    <property type="entry name" value="Galactose oxidase, central domain"/>
    <property type="match status" value="1"/>
</dbReference>
<dbReference type="OrthoDB" id="540004at2759"/>
<feature type="transmembrane region" description="Helical" evidence="4">
    <location>
        <begin position="477"/>
        <end position="501"/>
    </location>
</feature>
<proteinExistence type="predicted"/>
<dbReference type="AlphaFoldDB" id="A0A1E3B373"/>
<feature type="region of interest" description="Disordered" evidence="3">
    <location>
        <begin position="453"/>
        <end position="473"/>
    </location>
</feature>
<feature type="region of interest" description="Disordered" evidence="3">
    <location>
        <begin position="550"/>
        <end position="573"/>
    </location>
</feature>
<protein>
    <recommendedName>
        <fullName evidence="8">Kelch repeat-containing protein</fullName>
    </recommendedName>
</protein>
<evidence type="ECO:0000256" key="3">
    <source>
        <dbReference type="SAM" id="MobiDB-lite"/>
    </source>
</evidence>
<sequence>MNTLALLVSLLATLGATKQLCSREFHSVIINNQTLYIDGNDAITVKTDWHPYDLLAVDLSKSWSNYDSNLFTTIKKPCNESDPDAYPPAMNEGATFSDGSNLYFYGGYVTRYNERLDSPPPVATWKYSIESGNWTSDGFEGAIFQRMAEGATAQSSVHKKAYYLGGEVDTEGNPALSRVHGASPYSVSGLVVLDQNTLEWSNISSEGLNEYGTLNNGYMNLIEDFGNEGILVTFGGNTHPIGQGLDILAQKQDSPDLQNPMESISIYDIANGKWHTQKSTGNVPHWRMAGCTVVAAAPDLSSFSIYVFGGMLNSTATSDGDVYVLSLPSFRWIRVVDGNDLRIEHKCQLAGKHTMLVIGGLIPYGSQEFKPKPSNCDSGTFQNGIGIFDLNEHDWLFNYDADGGEYKVHKNISDVIGGSTTGGATVTQPEDGFGSTDLANLFKNKKAVVSSSASPSSTFTANSDSSSNSSSISKGGIAGATVGAVAGAAALGDLAFFVIAYKRRRAAKQNLDTADLNGKVRQPHLAELHGHERPVELGMSEVAEMSANNVPPQELPADISHTRAEMDGSQSSR</sequence>
<keyword evidence="5" id="KW-0732">Signal</keyword>
<organism evidence="6 7">
    <name type="scientific">Aspergillus cristatus</name>
    <name type="common">Chinese Fuzhuan brick tea-fermentation fungus</name>
    <name type="synonym">Eurotium cristatum</name>
    <dbReference type="NCBI Taxonomy" id="573508"/>
    <lineage>
        <taxon>Eukaryota</taxon>
        <taxon>Fungi</taxon>
        <taxon>Dikarya</taxon>
        <taxon>Ascomycota</taxon>
        <taxon>Pezizomycotina</taxon>
        <taxon>Eurotiomycetes</taxon>
        <taxon>Eurotiomycetidae</taxon>
        <taxon>Eurotiales</taxon>
        <taxon>Aspergillaceae</taxon>
        <taxon>Aspergillus</taxon>
        <taxon>Aspergillus subgen. Aspergillus</taxon>
    </lineage>
</organism>
<accession>A0A1E3B373</accession>
<feature type="chain" id="PRO_5009123424" description="Kelch repeat-containing protein" evidence="5">
    <location>
        <begin position="20"/>
        <end position="573"/>
    </location>
</feature>
<evidence type="ECO:0000256" key="4">
    <source>
        <dbReference type="SAM" id="Phobius"/>
    </source>
</evidence>
<keyword evidence="2" id="KW-0677">Repeat</keyword>
<evidence type="ECO:0000313" key="7">
    <source>
        <dbReference type="Proteomes" id="UP000094569"/>
    </source>
</evidence>
<comment type="caution">
    <text evidence="6">The sequence shown here is derived from an EMBL/GenBank/DDBJ whole genome shotgun (WGS) entry which is preliminary data.</text>
</comment>
<keyword evidence="4" id="KW-0812">Transmembrane</keyword>
<feature type="signal peptide" evidence="5">
    <location>
        <begin position="1"/>
        <end position="19"/>
    </location>
</feature>
<reference evidence="6 7" key="1">
    <citation type="journal article" date="2016" name="BMC Genomics">
        <title>Comparative genomic and transcriptomic analyses of the Fuzhuan brick tea-fermentation fungus Aspergillus cristatus.</title>
        <authorList>
            <person name="Ge Y."/>
            <person name="Wang Y."/>
            <person name="Liu Y."/>
            <person name="Tan Y."/>
            <person name="Ren X."/>
            <person name="Zhang X."/>
            <person name="Hyde K.D."/>
            <person name="Liu Y."/>
            <person name="Liu Z."/>
        </authorList>
    </citation>
    <scope>NUCLEOTIDE SEQUENCE [LARGE SCALE GENOMIC DNA]</scope>
    <source>
        <strain evidence="6 7">GZAAS20.1005</strain>
    </source>
</reference>
<dbReference type="PANTHER" id="PTHR46228:SF2">
    <property type="entry name" value="KELCH REPEAT PROTEIN (AFU_ORTHOLOGUE AFUA_4G14350)"/>
    <property type="match status" value="1"/>
</dbReference>
<keyword evidence="1" id="KW-0880">Kelch repeat</keyword>
<evidence type="ECO:0000256" key="2">
    <source>
        <dbReference type="ARBA" id="ARBA00022737"/>
    </source>
</evidence>
<evidence type="ECO:0000256" key="5">
    <source>
        <dbReference type="SAM" id="SignalP"/>
    </source>
</evidence>
<evidence type="ECO:0008006" key="8">
    <source>
        <dbReference type="Google" id="ProtNLM"/>
    </source>
</evidence>